<sequence>MDFFQTIEDPRHTPGKRHGYAKEQLSPQTFSNNNQKFLIRNFITTPPVVKPQNHFTSYSINRADKFYQIKQQKQEHSNYRSLYPSQKSAFFAYRRPPNQKPPKIQIEPPSIIDDLPNDGILRPKPRYVTTVSQSYNKNTTDVVRIQFCKNSNSGKTQIIGIDRTDSREEDTIAQQQQTKVACSELGSRESPMIVEKKVEDLPRLKNFKNILNKFQIASDHALQQQQQRERIRCNASDYKSDQRINIPNWEKSIETTYSEHDYKLTKNKSQYLRAFTISVPTDGKNNRDSLPKQWITQVNDTHMDMDMEQRSPTMSGISSISQSSPLSSAHKPPNRTNSLKLVSMKQQRASFDNCFHRNEPMIRQFRYNQNVNRSRSISEIEGQRNPTGCIIGCSSTQSCKDFAPLAQMSMSSHSPLIPPLESRRVKRSISSKTKEDDSTMPVIGLYKQAEPVGTHSIPMKSDLSVGNIWNPPILTEIKAQQNEEQRILQGTLRHQNSQKYRFLIIPRYNLLTFRSFAANHRQDVNEEYEQMVCFILLQILCALKSFQLNGIESISDDLSEFILLCRCTRTNPKIDNTDYLPRILLLQEPLKMTNKKPIIGLCNYGLKILSTMLNSNRNSPTNFTSPIQECARALQQDKSNSLTEAKNALEFGMFVGDDISSFSDEEDIQAWIDSKRADYVNYLFREVIDGSCSLNEVYERLRLQFLLSITPRTLLKIFENIKSSKFLDKTPFYV</sequence>
<dbReference type="EMBL" id="CAKAEH010001537">
    <property type="protein sequence ID" value="CAG9537322.1"/>
    <property type="molecule type" value="Genomic_DNA"/>
</dbReference>
<evidence type="ECO:0000313" key="3">
    <source>
        <dbReference type="Proteomes" id="UP000746747"/>
    </source>
</evidence>
<proteinExistence type="predicted"/>
<keyword evidence="3" id="KW-1185">Reference proteome</keyword>
<protein>
    <submittedName>
        <fullName evidence="2">Uncharacterized protein</fullName>
    </submittedName>
</protein>
<organism evidence="2 3">
    <name type="scientific">Cercopithifilaria johnstoni</name>
    <dbReference type="NCBI Taxonomy" id="2874296"/>
    <lineage>
        <taxon>Eukaryota</taxon>
        <taxon>Metazoa</taxon>
        <taxon>Ecdysozoa</taxon>
        <taxon>Nematoda</taxon>
        <taxon>Chromadorea</taxon>
        <taxon>Rhabditida</taxon>
        <taxon>Spirurina</taxon>
        <taxon>Spiruromorpha</taxon>
        <taxon>Filarioidea</taxon>
        <taxon>Onchocercidae</taxon>
        <taxon>Cercopithifilaria</taxon>
    </lineage>
</organism>
<reference evidence="2" key="1">
    <citation type="submission" date="2021-09" db="EMBL/GenBank/DDBJ databases">
        <authorList>
            <consortium name="Pathogen Informatics"/>
        </authorList>
    </citation>
    <scope>NUCLEOTIDE SEQUENCE</scope>
</reference>
<dbReference type="OrthoDB" id="6381867at2759"/>
<feature type="region of interest" description="Disordered" evidence="1">
    <location>
        <begin position="99"/>
        <end position="118"/>
    </location>
</feature>
<dbReference type="Proteomes" id="UP000746747">
    <property type="component" value="Unassembled WGS sequence"/>
</dbReference>
<evidence type="ECO:0000256" key="1">
    <source>
        <dbReference type="SAM" id="MobiDB-lite"/>
    </source>
</evidence>
<name>A0A8J2MRA1_9BILA</name>
<feature type="compositionally biased region" description="Low complexity" evidence="1">
    <location>
        <begin position="311"/>
        <end position="328"/>
    </location>
</feature>
<comment type="caution">
    <text evidence="2">The sequence shown here is derived from an EMBL/GenBank/DDBJ whole genome shotgun (WGS) entry which is preliminary data.</text>
</comment>
<gene>
    <name evidence="2" type="ORF">CJOHNSTONI_LOCUS7149</name>
</gene>
<accession>A0A8J2MRA1</accession>
<dbReference type="PANTHER" id="PTHR37970:SF1">
    <property type="entry name" value="SERINE-RICH ADHESIN FOR PLATELETS"/>
    <property type="match status" value="1"/>
</dbReference>
<dbReference type="PANTHER" id="PTHR37970">
    <property type="entry name" value="PROTEIN CBG08587"/>
    <property type="match status" value="1"/>
</dbReference>
<evidence type="ECO:0000313" key="2">
    <source>
        <dbReference type="EMBL" id="CAG9537322.1"/>
    </source>
</evidence>
<dbReference type="AlphaFoldDB" id="A0A8J2MRA1"/>
<feature type="region of interest" description="Disordered" evidence="1">
    <location>
        <begin position="310"/>
        <end position="334"/>
    </location>
</feature>
<feature type="region of interest" description="Disordered" evidence="1">
    <location>
        <begin position="1"/>
        <end position="21"/>
    </location>
</feature>